<dbReference type="EMBL" id="MDEN01000066">
    <property type="protein sequence ID" value="OCX15788.1"/>
    <property type="molecule type" value="Genomic_DNA"/>
</dbReference>
<evidence type="ECO:0000256" key="4">
    <source>
        <dbReference type="ARBA" id="ARBA00022827"/>
    </source>
</evidence>
<keyword evidence="3 6" id="KW-0285">Flavoprotein</keyword>
<dbReference type="InterPro" id="IPR002081">
    <property type="entry name" value="Cryptochrome/DNA_photolyase_1"/>
</dbReference>
<dbReference type="SUPFAM" id="SSF52425">
    <property type="entry name" value="Cryptochrome/photolyase, N-terminal domain"/>
    <property type="match status" value="1"/>
</dbReference>
<comment type="cofactor">
    <cofactor evidence="6 7">
        <name>FAD</name>
        <dbReference type="ChEBI" id="CHEBI:57692"/>
    </cofactor>
    <text evidence="6 7">Binds 1 FAD per subunit.</text>
</comment>
<accession>A0A1C2DLZ6</accession>
<dbReference type="SUPFAM" id="SSF48173">
    <property type="entry name" value="Cryptochrome/photolyase FAD-binding domain"/>
    <property type="match status" value="1"/>
</dbReference>
<evidence type="ECO:0000256" key="7">
    <source>
        <dbReference type="RuleBase" id="RU367151"/>
    </source>
</evidence>
<evidence type="ECO:0000256" key="5">
    <source>
        <dbReference type="ARBA" id="ARBA00022991"/>
    </source>
</evidence>
<dbReference type="GO" id="GO:0003677">
    <property type="term" value="F:DNA binding"/>
    <property type="evidence" value="ECO:0007669"/>
    <property type="project" value="TreeGrafter"/>
</dbReference>
<feature type="domain" description="Photolyase/cryptochrome alpha/beta" evidence="8">
    <location>
        <begin position="2"/>
        <end position="130"/>
    </location>
</feature>
<gene>
    <name evidence="9" type="ORF">BBI10_18880</name>
</gene>
<dbReference type="GO" id="GO:0000719">
    <property type="term" value="P:photoreactive repair"/>
    <property type="evidence" value="ECO:0007669"/>
    <property type="project" value="TreeGrafter"/>
</dbReference>
<feature type="binding site" evidence="6">
    <location>
        <begin position="240"/>
        <end position="244"/>
    </location>
    <ligand>
        <name>FAD</name>
        <dbReference type="ChEBI" id="CHEBI:57692"/>
    </ligand>
</feature>
<sequence length="422" mass="47265">MNTLIYWFRQDLRLADNPAFTHACELAHTLLPVYCTPVAASTPWGFERIGAHRQYFEQTAVSALAGQLSARGNALMQIEGESVERLVALAHELGIDTIICERIAAPEEEAQVQALRAAGLTVEDHWQSTLFTLDELPMAVEQLPDVFSSFRRLVEKAHASARPAIPSPATIPALPQGVRIEPVTLQTSAVPDSRSAFPYQQQAFHGGEHAAIEHLQQYFRRGLADSYKATRNNLSAVDDSTKFSPWLARGSLSAPQVDQALKAFESEHGANDSTYWIYFELLWRDYFRLLHLKYGRLLYRASGLKGTSEPGHNPQGFARWCRGETGEALIDAGMRELAATGYLSNRMRQIVASYLIFDLKGDWRAGAAWFEAQLVDYDVYSNQGNWLYIAGYGTDPRGGRRFHTVKQADEHDADGAYRRLWA</sequence>
<dbReference type="GO" id="GO:0071949">
    <property type="term" value="F:FAD binding"/>
    <property type="evidence" value="ECO:0007669"/>
    <property type="project" value="TreeGrafter"/>
</dbReference>
<dbReference type="Pfam" id="PF03441">
    <property type="entry name" value="FAD_binding_7"/>
    <property type="match status" value="1"/>
</dbReference>
<dbReference type="InterPro" id="IPR014729">
    <property type="entry name" value="Rossmann-like_a/b/a_fold"/>
</dbReference>
<dbReference type="PANTHER" id="PTHR11455:SF22">
    <property type="entry name" value="CRYPTOCHROME DASH"/>
    <property type="match status" value="1"/>
</dbReference>
<comment type="function">
    <text evidence="7">May have a photoreceptor function.</text>
</comment>
<comment type="caution">
    <text evidence="9">The sequence shown here is derived from an EMBL/GenBank/DDBJ whole genome shotgun (WGS) entry which is preliminary data.</text>
</comment>
<evidence type="ECO:0000256" key="6">
    <source>
        <dbReference type="PIRSR" id="PIRSR602081-1"/>
    </source>
</evidence>
<evidence type="ECO:0000256" key="2">
    <source>
        <dbReference type="ARBA" id="ARBA00017881"/>
    </source>
</evidence>
<protein>
    <recommendedName>
        <fullName evidence="2 7">Cryptochrome DASH</fullName>
    </recommendedName>
</protein>
<reference evidence="9 10" key="1">
    <citation type="submission" date="2016-08" db="EMBL/GenBank/DDBJ databases">
        <title>Whole genome sequence of Pseudomonas graminis strain UASWS1507, a potential biological control agent for agriculture.</title>
        <authorList>
            <person name="Crovadore J."/>
            <person name="Calmin G."/>
            <person name="Chablais R."/>
            <person name="Cochard B."/>
            <person name="Lefort F."/>
        </authorList>
    </citation>
    <scope>NUCLEOTIDE SEQUENCE [LARGE SCALE GENOMIC DNA]</scope>
    <source>
        <strain evidence="9 10">UASWS1507</strain>
    </source>
</reference>
<dbReference type="Gene3D" id="1.10.579.10">
    <property type="entry name" value="DNA Cyclobutane Dipyrimidine Photolyase, subunit A, domain 3"/>
    <property type="match status" value="1"/>
</dbReference>
<dbReference type="Proteomes" id="UP000095143">
    <property type="component" value="Unassembled WGS sequence"/>
</dbReference>
<dbReference type="InterPro" id="IPR036134">
    <property type="entry name" value="Crypto/Photolyase_FAD-like_sf"/>
</dbReference>
<dbReference type="Pfam" id="PF00875">
    <property type="entry name" value="DNA_photolyase"/>
    <property type="match status" value="1"/>
</dbReference>
<dbReference type="PROSITE" id="PS51645">
    <property type="entry name" value="PHR_CRY_ALPHA_BETA"/>
    <property type="match status" value="1"/>
</dbReference>
<dbReference type="OrthoDB" id="9772484at2"/>
<dbReference type="GO" id="GO:0003904">
    <property type="term" value="F:deoxyribodipyrimidine photo-lyase activity"/>
    <property type="evidence" value="ECO:0007669"/>
    <property type="project" value="TreeGrafter"/>
</dbReference>
<dbReference type="AlphaFoldDB" id="A0A1C2DLZ6"/>
<dbReference type="InterPro" id="IPR005101">
    <property type="entry name" value="Cryptochr/Photolyase_FAD-bd"/>
</dbReference>
<evidence type="ECO:0000313" key="10">
    <source>
        <dbReference type="Proteomes" id="UP000095143"/>
    </source>
</evidence>
<dbReference type="InterPro" id="IPR036155">
    <property type="entry name" value="Crypto/Photolyase_N_sf"/>
</dbReference>
<feature type="binding site" evidence="6">
    <location>
        <position position="227"/>
    </location>
    <ligand>
        <name>FAD</name>
        <dbReference type="ChEBI" id="CHEBI:57692"/>
    </ligand>
</feature>
<name>A0A1C2DLZ6_9PSED</name>
<dbReference type="NCBIfam" id="TIGR02765">
    <property type="entry name" value="crypto_DASH"/>
    <property type="match status" value="1"/>
</dbReference>
<dbReference type="PANTHER" id="PTHR11455">
    <property type="entry name" value="CRYPTOCHROME"/>
    <property type="match status" value="1"/>
</dbReference>
<dbReference type="Gene3D" id="3.40.50.620">
    <property type="entry name" value="HUPs"/>
    <property type="match status" value="1"/>
</dbReference>
<dbReference type="Gene3D" id="1.25.40.80">
    <property type="match status" value="1"/>
</dbReference>
<proteinExistence type="inferred from homology"/>
<feature type="binding site" evidence="6">
    <location>
        <begin position="280"/>
        <end position="287"/>
    </location>
    <ligand>
        <name>FAD</name>
        <dbReference type="ChEBI" id="CHEBI:57692"/>
    </ligand>
</feature>
<evidence type="ECO:0000259" key="8">
    <source>
        <dbReference type="PROSITE" id="PS51645"/>
    </source>
</evidence>
<feature type="binding site" evidence="6">
    <location>
        <begin position="376"/>
        <end position="378"/>
    </location>
    <ligand>
        <name>FAD</name>
        <dbReference type="ChEBI" id="CHEBI:57692"/>
    </ligand>
</feature>
<dbReference type="InterPro" id="IPR014133">
    <property type="entry name" value="Cry_DASH"/>
</dbReference>
<comment type="cofactor">
    <cofactor evidence="7">
        <name>(6R)-5,10-methylene-5,6,7,8-tetrahydrofolate</name>
        <dbReference type="ChEBI" id="CHEBI:15636"/>
    </cofactor>
    <text evidence="7">Binds 1 5,10-methenyltetrahydrofolate (MTHF) per subunit.</text>
</comment>
<organism evidence="9 10">
    <name type="scientific">Pseudomonas graminis</name>
    <dbReference type="NCBI Taxonomy" id="158627"/>
    <lineage>
        <taxon>Bacteria</taxon>
        <taxon>Pseudomonadati</taxon>
        <taxon>Pseudomonadota</taxon>
        <taxon>Gammaproteobacteria</taxon>
        <taxon>Pseudomonadales</taxon>
        <taxon>Pseudomonadaceae</taxon>
        <taxon>Pseudomonas</taxon>
    </lineage>
</organism>
<keyword evidence="5 7" id="KW-0157">Chromophore</keyword>
<evidence type="ECO:0000256" key="1">
    <source>
        <dbReference type="ARBA" id="ARBA00005862"/>
    </source>
</evidence>
<evidence type="ECO:0000313" key="9">
    <source>
        <dbReference type="EMBL" id="OCX15788.1"/>
    </source>
</evidence>
<evidence type="ECO:0000256" key="3">
    <source>
        <dbReference type="ARBA" id="ARBA00022630"/>
    </source>
</evidence>
<dbReference type="RefSeq" id="WP_065991070.1">
    <property type="nucleotide sequence ID" value="NZ_MDEN01000066.1"/>
</dbReference>
<dbReference type="PRINTS" id="PR00147">
    <property type="entry name" value="DNAPHOTLYASE"/>
</dbReference>
<keyword evidence="4 6" id="KW-0274">FAD</keyword>
<dbReference type="InterPro" id="IPR006050">
    <property type="entry name" value="DNA_photolyase_N"/>
</dbReference>
<comment type="similarity">
    <text evidence="1 7">Belongs to the DNA photolyase class-1 family.</text>
</comment>